<reference evidence="9" key="2">
    <citation type="journal article" date="2020" name="Cell Host Microbe">
        <title>Functional and Genomic Variation between Human-Derived Isolates of Lachnospiraceae Reveals Inter- and Intra-Species Diversity.</title>
        <authorList>
            <person name="Sorbara M.T."/>
            <person name="Littmann E.R."/>
            <person name="Fontana E."/>
            <person name="Moody T.U."/>
            <person name="Kohout C.E."/>
            <person name="Gjonbalaj M."/>
            <person name="Eaton V."/>
            <person name="Seok R."/>
            <person name="Leiner I.M."/>
            <person name="Pamer E.G."/>
        </authorList>
    </citation>
    <scope>NUCLEOTIDE SEQUENCE</scope>
    <source>
        <strain evidence="10">MSK.15.32</strain>
        <strain evidence="9">MSK.22.53</strain>
    </source>
</reference>
<dbReference type="Proteomes" id="UP000285610">
    <property type="component" value="Unassembled WGS sequence"/>
</dbReference>
<dbReference type="EMBL" id="JAQMLA010000065">
    <property type="protein sequence ID" value="MDB8688130.1"/>
    <property type="molecule type" value="Genomic_DNA"/>
</dbReference>
<keyword evidence="4" id="KW-0804">Transcription</keyword>
<evidence type="ECO:0000313" key="16">
    <source>
        <dbReference type="Proteomes" id="UP000285610"/>
    </source>
</evidence>
<dbReference type="Proteomes" id="UP000285697">
    <property type="component" value="Unassembled WGS sequence"/>
</dbReference>
<dbReference type="RefSeq" id="WP_023923975.1">
    <property type="nucleotide sequence ID" value="NZ_CP070036.1"/>
</dbReference>
<keyword evidence="3 6" id="KW-0238">DNA-binding</keyword>
<dbReference type="Proteomes" id="UP001296580">
    <property type="component" value="Unassembled WGS sequence"/>
</dbReference>
<accession>A0A2N5NZG8</accession>
<dbReference type="SMART" id="SM00354">
    <property type="entry name" value="HTH_LACI"/>
    <property type="match status" value="1"/>
</dbReference>
<evidence type="ECO:0000313" key="7">
    <source>
        <dbReference type="EMBL" id="MDB8738780.1"/>
    </source>
</evidence>
<evidence type="ECO:0000256" key="3">
    <source>
        <dbReference type="ARBA" id="ARBA00023125"/>
    </source>
</evidence>
<dbReference type="CDD" id="cd06267">
    <property type="entry name" value="PBP1_LacI_sugar_binding-like"/>
    <property type="match status" value="1"/>
</dbReference>
<dbReference type="Proteomes" id="UP000286137">
    <property type="component" value="Unassembled WGS sequence"/>
</dbReference>
<evidence type="ECO:0000256" key="2">
    <source>
        <dbReference type="ARBA" id="ARBA00023015"/>
    </source>
</evidence>
<feature type="domain" description="HTH lacI-type" evidence="5">
    <location>
        <begin position="3"/>
        <end position="56"/>
    </location>
</feature>
<evidence type="ECO:0000313" key="10">
    <source>
        <dbReference type="EMBL" id="NSI57702.1"/>
    </source>
</evidence>
<evidence type="ECO:0000256" key="4">
    <source>
        <dbReference type="ARBA" id="ARBA00023163"/>
    </source>
</evidence>
<dbReference type="PROSITE" id="PS50932">
    <property type="entry name" value="HTH_LACI_2"/>
    <property type="match status" value="1"/>
</dbReference>
<gene>
    <name evidence="13" type="ORF">DW270_01580</name>
    <name evidence="12" type="ORF">DW812_00040</name>
    <name evidence="11" type="ORF">DWY88_14615</name>
    <name evidence="14" type="ORF">DWZ50_18645</name>
    <name evidence="9" type="ORF">G4958_03285</name>
    <name evidence="10" type="ORF">G4993_04715</name>
    <name evidence="8" type="ORF">O4N78_05985</name>
    <name evidence="7" type="ORF">PNU63_08335</name>
    <name evidence="6" type="ORF">PNW85_15950</name>
</gene>
<dbReference type="Gene3D" id="1.10.260.40">
    <property type="entry name" value="lambda repressor-like DNA-binding domains"/>
    <property type="match status" value="1"/>
</dbReference>
<dbReference type="Pfam" id="PF00532">
    <property type="entry name" value="Peripla_BP_1"/>
    <property type="match status" value="1"/>
</dbReference>
<evidence type="ECO:0000313" key="6">
    <source>
        <dbReference type="EMBL" id="MDB8688130.1"/>
    </source>
</evidence>
<dbReference type="EMBL" id="JAQMLR010000007">
    <property type="protein sequence ID" value="MDB8738780.1"/>
    <property type="molecule type" value="Genomic_DNA"/>
</dbReference>
<sequence length="341" mass="38209">MAATIRDVAKKSGLSLGTVSKYINGHPVKETNRLLIEQAIQELQYKPNNIAKGLRNSQTFSVAVLLPMLTSNFCTSMISSIESYLLPKGYTVIVCECHNDAAMELQKARFLLDRMVDGIILIPYDSTGKQIELIQNNHTPLIVVDQIIKDHPSDTIILDNQRASYEPVKKLISLGHTKIAIITGGIDHYTSQQRLNGYEKALRECHLPIYKHYIQCGNYSTEGGYEAMMKLAKLPDPPTAVFISNYDMEIGAYIAINNLNLKIPEDISLIGFDNLPLVNIVNPPLSFSEQPTDEMGLTAAKLLYRRMLGDQSDYPKTLIHAPLFHYTDSICSPLDKERVRL</sequence>
<dbReference type="EMBL" id="QRTJ01000038">
    <property type="protein sequence ID" value="RGQ62095.1"/>
    <property type="molecule type" value="Genomic_DNA"/>
</dbReference>
<reference evidence="15 16" key="1">
    <citation type="submission" date="2018-08" db="EMBL/GenBank/DDBJ databases">
        <title>A genome reference for cultivated species of the human gut microbiota.</title>
        <authorList>
            <person name="Zou Y."/>
            <person name="Xue W."/>
            <person name="Luo G."/>
        </authorList>
    </citation>
    <scope>NUCLEOTIDE SEQUENCE [LARGE SCALE GENOMIC DNA]</scope>
    <source>
        <strain evidence="11 18">AF27-4BH</strain>
        <strain evidence="14 16">AF33-12</strain>
        <strain evidence="13 17">AM22-7AC</strain>
        <strain evidence="12 15">AM32-6</strain>
    </source>
</reference>
<dbReference type="SUPFAM" id="SSF47413">
    <property type="entry name" value="lambda repressor-like DNA-binding domains"/>
    <property type="match status" value="1"/>
</dbReference>
<dbReference type="Proteomes" id="UP001149331">
    <property type="component" value="Unassembled WGS sequence"/>
</dbReference>
<evidence type="ECO:0000313" key="17">
    <source>
        <dbReference type="Proteomes" id="UP000285697"/>
    </source>
</evidence>
<dbReference type="PANTHER" id="PTHR30146:SF148">
    <property type="entry name" value="HTH-TYPE TRANSCRIPTIONAL REPRESSOR PURR-RELATED"/>
    <property type="match status" value="1"/>
</dbReference>
<evidence type="ECO:0000256" key="1">
    <source>
        <dbReference type="ARBA" id="ARBA00022491"/>
    </source>
</evidence>
<keyword evidence="1" id="KW-0678">Repressor</keyword>
<dbReference type="Proteomes" id="UP000284472">
    <property type="component" value="Unassembled WGS sequence"/>
</dbReference>
<dbReference type="GO" id="GO:0003700">
    <property type="term" value="F:DNA-binding transcription factor activity"/>
    <property type="evidence" value="ECO:0007669"/>
    <property type="project" value="TreeGrafter"/>
</dbReference>
<dbReference type="Pfam" id="PF00356">
    <property type="entry name" value="LacI"/>
    <property type="match status" value="1"/>
</dbReference>
<proteinExistence type="predicted"/>
<dbReference type="EMBL" id="QRIA01000001">
    <property type="protein sequence ID" value="RHG22596.1"/>
    <property type="molecule type" value="Genomic_DNA"/>
</dbReference>
<dbReference type="CDD" id="cd01392">
    <property type="entry name" value="HTH_LacI"/>
    <property type="match status" value="1"/>
</dbReference>
<dbReference type="InterPro" id="IPR000843">
    <property type="entry name" value="HTH_LacI"/>
</dbReference>
<evidence type="ECO:0000313" key="18">
    <source>
        <dbReference type="Proteomes" id="UP000286137"/>
    </source>
</evidence>
<name>A0A2N5NZG8_MEDGN</name>
<evidence type="ECO:0000313" key="13">
    <source>
        <dbReference type="EMBL" id="RHG22596.1"/>
    </source>
</evidence>
<dbReference type="Proteomes" id="UP001212160">
    <property type="component" value="Unassembled WGS sequence"/>
</dbReference>
<evidence type="ECO:0000313" key="8">
    <source>
        <dbReference type="EMBL" id="MDE1203128.1"/>
    </source>
</evidence>
<protein>
    <submittedName>
        <fullName evidence="6">LacI family DNA-binding transcriptional regulator</fullName>
    </submittedName>
    <submittedName>
        <fullName evidence="11">LacI family transcriptional regulator</fullName>
    </submittedName>
</protein>
<dbReference type="EMBL" id="JAPZEG010000005">
    <property type="protein sequence ID" value="MDE1203128.1"/>
    <property type="molecule type" value="Genomic_DNA"/>
</dbReference>
<evidence type="ECO:0000313" key="12">
    <source>
        <dbReference type="EMBL" id="RHD09181.1"/>
    </source>
</evidence>
<dbReference type="InterPro" id="IPR028082">
    <property type="entry name" value="Peripla_BP_I"/>
</dbReference>
<dbReference type="InterPro" id="IPR010982">
    <property type="entry name" value="Lambda_DNA-bd_dom_sf"/>
</dbReference>
<reference evidence="8" key="4">
    <citation type="submission" date="2022-12" db="EMBL/GenBank/DDBJ databases">
        <title>Genome of R. gnavus strain RSHDN_120.</title>
        <authorList>
            <person name="Abdugheni R."/>
        </authorList>
    </citation>
    <scope>NUCLEOTIDE SEQUENCE</scope>
    <source>
        <strain evidence="8">RSHDN_120</strain>
    </source>
</reference>
<dbReference type="InterPro" id="IPR001761">
    <property type="entry name" value="Peripla_BP/Lac1_sug-bd_dom"/>
</dbReference>
<evidence type="ECO:0000313" key="9">
    <source>
        <dbReference type="EMBL" id="NSI18397.1"/>
    </source>
</evidence>
<dbReference type="Gene3D" id="3.40.50.2300">
    <property type="match status" value="2"/>
</dbReference>
<dbReference type="AlphaFoldDB" id="A0A2N5NZG8"/>
<evidence type="ECO:0000259" key="5">
    <source>
        <dbReference type="PROSITE" id="PS50932"/>
    </source>
</evidence>
<dbReference type="PANTHER" id="PTHR30146">
    <property type="entry name" value="LACI-RELATED TRANSCRIPTIONAL REPRESSOR"/>
    <property type="match status" value="1"/>
</dbReference>
<dbReference type="STRING" id="33038.GCA_900067245_02591"/>
<dbReference type="EMBL" id="JAAIRM010000004">
    <property type="protein sequence ID" value="NSI18397.1"/>
    <property type="molecule type" value="Genomic_DNA"/>
</dbReference>
<dbReference type="EMBL" id="QSIR01000001">
    <property type="protein sequence ID" value="RHD09181.1"/>
    <property type="molecule type" value="Genomic_DNA"/>
</dbReference>
<dbReference type="EMBL" id="JAAIRV010000006">
    <property type="protein sequence ID" value="NSI57702.1"/>
    <property type="molecule type" value="Genomic_DNA"/>
</dbReference>
<dbReference type="EMBL" id="QRQE01000078">
    <property type="protein sequence ID" value="RHM68918.1"/>
    <property type="molecule type" value="Genomic_DNA"/>
</dbReference>
<organism evidence="11 18">
    <name type="scientific">Mediterraneibacter gnavus</name>
    <name type="common">Ruminococcus gnavus</name>
    <dbReference type="NCBI Taxonomy" id="33038"/>
    <lineage>
        <taxon>Bacteria</taxon>
        <taxon>Bacillati</taxon>
        <taxon>Bacillota</taxon>
        <taxon>Clostridia</taxon>
        <taxon>Lachnospirales</taxon>
        <taxon>Lachnospiraceae</taxon>
        <taxon>Mediterraneibacter</taxon>
    </lineage>
</organism>
<dbReference type="SUPFAM" id="SSF53822">
    <property type="entry name" value="Periplasmic binding protein-like I"/>
    <property type="match status" value="1"/>
</dbReference>
<reference evidence="9" key="3">
    <citation type="submission" date="2020-02" db="EMBL/GenBank/DDBJ databases">
        <authorList>
            <person name="Littmann E."/>
            <person name="Sorbara M."/>
        </authorList>
    </citation>
    <scope>NUCLEOTIDE SEQUENCE</scope>
    <source>
        <strain evidence="10">MSK.15.32</strain>
        <strain evidence="9">MSK.22.53</strain>
    </source>
</reference>
<keyword evidence="2" id="KW-0805">Transcription regulation</keyword>
<reference evidence="6" key="5">
    <citation type="submission" date="2023-01" db="EMBL/GenBank/DDBJ databases">
        <title>Human gut microbiome strain richness.</title>
        <authorList>
            <person name="Chen-Liaw A."/>
        </authorList>
    </citation>
    <scope>NUCLEOTIDE SEQUENCE</scope>
    <source>
        <strain evidence="7">1001217st1_A9_1001217B_191108</strain>
        <strain evidence="6">RTP21484st1_H11_RTP21484_190118</strain>
    </source>
</reference>
<dbReference type="Proteomes" id="UP001211731">
    <property type="component" value="Unassembled WGS sequence"/>
</dbReference>
<evidence type="ECO:0000313" key="15">
    <source>
        <dbReference type="Proteomes" id="UP000284472"/>
    </source>
</evidence>
<dbReference type="GO" id="GO:0000976">
    <property type="term" value="F:transcription cis-regulatory region binding"/>
    <property type="evidence" value="ECO:0007669"/>
    <property type="project" value="TreeGrafter"/>
</dbReference>
<dbReference type="Proteomes" id="UP001296643">
    <property type="component" value="Unassembled WGS sequence"/>
</dbReference>
<evidence type="ECO:0000313" key="14">
    <source>
        <dbReference type="EMBL" id="RHM68918.1"/>
    </source>
</evidence>
<evidence type="ECO:0000313" key="11">
    <source>
        <dbReference type="EMBL" id="RGQ62095.1"/>
    </source>
</evidence>
<comment type="caution">
    <text evidence="11">The sequence shown here is derived from an EMBL/GenBank/DDBJ whole genome shotgun (WGS) entry which is preliminary data.</text>
</comment>